<keyword evidence="5" id="KW-0131">Cell cycle</keyword>
<protein>
    <recommendedName>
        <fullName evidence="9">Anaphase-promoting complex subunit 15</fullName>
    </recommendedName>
</protein>
<dbReference type="AlphaFoldDB" id="A0A9N9QKY1"/>
<comment type="pathway">
    <text evidence="1">Protein modification; protein ubiquitination.</text>
</comment>
<gene>
    <name evidence="7" type="ORF">CEUTPL_LOCUS3729</name>
</gene>
<evidence type="ECO:0000256" key="5">
    <source>
        <dbReference type="ARBA" id="ARBA00023306"/>
    </source>
</evidence>
<dbReference type="InterPro" id="IPR026182">
    <property type="entry name" value="ANAPC15"/>
</dbReference>
<feature type="region of interest" description="Disordered" evidence="6">
    <location>
        <begin position="45"/>
        <end position="101"/>
    </location>
</feature>
<dbReference type="GO" id="GO:0051301">
    <property type="term" value="P:cell division"/>
    <property type="evidence" value="ECO:0007669"/>
    <property type="project" value="UniProtKB-KW"/>
</dbReference>
<dbReference type="EMBL" id="OU892289">
    <property type="protein sequence ID" value="CAG9763059.1"/>
    <property type="molecule type" value="Genomic_DNA"/>
</dbReference>
<sequence length="101" mass="11662">MNVPPLFPKCLPKLTDRLWFDVDHPCADEDEVSQLEKEHQEWIESITRTQSDLPPIGKTTTEMAGDDDDEEEDDNDDDDDDDSESHDEEEEDEIEIEAVNN</sequence>
<proteinExistence type="inferred from homology"/>
<dbReference type="Proteomes" id="UP001152799">
    <property type="component" value="Chromosome 13"/>
</dbReference>
<evidence type="ECO:0000256" key="3">
    <source>
        <dbReference type="ARBA" id="ARBA00022618"/>
    </source>
</evidence>
<dbReference type="OrthoDB" id="6362917at2759"/>
<feature type="compositionally biased region" description="Polar residues" evidence="6">
    <location>
        <begin position="46"/>
        <end position="62"/>
    </location>
</feature>
<evidence type="ECO:0000256" key="2">
    <source>
        <dbReference type="ARBA" id="ARBA00009618"/>
    </source>
</evidence>
<keyword evidence="8" id="KW-1185">Reference proteome</keyword>
<organism evidence="7 8">
    <name type="scientific">Ceutorhynchus assimilis</name>
    <name type="common">cabbage seed weevil</name>
    <dbReference type="NCBI Taxonomy" id="467358"/>
    <lineage>
        <taxon>Eukaryota</taxon>
        <taxon>Metazoa</taxon>
        <taxon>Ecdysozoa</taxon>
        <taxon>Arthropoda</taxon>
        <taxon>Hexapoda</taxon>
        <taxon>Insecta</taxon>
        <taxon>Pterygota</taxon>
        <taxon>Neoptera</taxon>
        <taxon>Endopterygota</taxon>
        <taxon>Coleoptera</taxon>
        <taxon>Polyphaga</taxon>
        <taxon>Cucujiformia</taxon>
        <taxon>Curculionidae</taxon>
        <taxon>Ceutorhynchinae</taxon>
        <taxon>Ceutorhynchus</taxon>
    </lineage>
</organism>
<keyword evidence="4" id="KW-0498">Mitosis</keyword>
<comment type="similarity">
    <text evidence="2">Belongs to the APC15 family.</text>
</comment>
<evidence type="ECO:0000313" key="7">
    <source>
        <dbReference type="EMBL" id="CAG9763059.1"/>
    </source>
</evidence>
<name>A0A9N9QKY1_9CUCU</name>
<dbReference type="Pfam" id="PF15243">
    <property type="entry name" value="ANAPC15"/>
    <property type="match status" value="1"/>
</dbReference>
<evidence type="ECO:0008006" key="9">
    <source>
        <dbReference type="Google" id="ProtNLM"/>
    </source>
</evidence>
<accession>A0A9N9QKY1</accession>
<evidence type="ECO:0000313" key="8">
    <source>
        <dbReference type="Proteomes" id="UP001152799"/>
    </source>
</evidence>
<dbReference type="PANTHER" id="PTHR22526">
    <property type="entry name" value="ANAPHASE PROMOTING COMPLEX C SUBUNIT 15, PSEUDOGENE-RELATED"/>
    <property type="match status" value="1"/>
</dbReference>
<keyword evidence="3" id="KW-0132">Cell division</keyword>
<evidence type="ECO:0000256" key="4">
    <source>
        <dbReference type="ARBA" id="ARBA00022776"/>
    </source>
</evidence>
<evidence type="ECO:0000256" key="6">
    <source>
        <dbReference type="SAM" id="MobiDB-lite"/>
    </source>
</evidence>
<dbReference type="PANTHER" id="PTHR22526:SF2">
    <property type="entry name" value="ANAPHASE PROMOTING COMPLEX C SUBUNIT 15, PSEUDOGENE-RELATED"/>
    <property type="match status" value="1"/>
</dbReference>
<dbReference type="GO" id="GO:0090266">
    <property type="term" value="P:regulation of mitotic cell cycle spindle assembly checkpoint"/>
    <property type="evidence" value="ECO:0007669"/>
    <property type="project" value="InterPro"/>
</dbReference>
<evidence type="ECO:0000256" key="1">
    <source>
        <dbReference type="ARBA" id="ARBA00004906"/>
    </source>
</evidence>
<feature type="compositionally biased region" description="Acidic residues" evidence="6">
    <location>
        <begin position="64"/>
        <end position="101"/>
    </location>
</feature>
<dbReference type="GO" id="GO:0005680">
    <property type="term" value="C:anaphase-promoting complex"/>
    <property type="evidence" value="ECO:0007669"/>
    <property type="project" value="InterPro"/>
</dbReference>
<reference evidence="7" key="1">
    <citation type="submission" date="2022-01" db="EMBL/GenBank/DDBJ databases">
        <authorList>
            <person name="King R."/>
        </authorList>
    </citation>
    <scope>NUCLEOTIDE SEQUENCE</scope>
</reference>